<protein>
    <submittedName>
        <fullName evidence="1">Uncharacterized protein</fullName>
    </submittedName>
</protein>
<comment type="caution">
    <text evidence="1">The sequence shown here is derived from an EMBL/GenBank/DDBJ whole genome shotgun (WGS) entry which is preliminary data.</text>
</comment>
<organism evidence="1 2">
    <name type="scientific">Irpex rosettiformis</name>
    <dbReference type="NCBI Taxonomy" id="378272"/>
    <lineage>
        <taxon>Eukaryota</taxon>
        <taxon>Fungi</taxon>
        <taxon>Dikarya</taxon>
        <taxon>Basidiomycota</taxon>
        <taxon>Agaricomycotina</taxon>
        <taxon>Agaricomycetes</taxon>
        <taxon>Polyporales</taxon>
        <taxon>Irpicaceae</taxon>
        <taxon>Irpex</taxon>
    </lineage>
</organism>
<gene>
    <name evidence="1" type="ORF">BDY19DRAFT_884355</name>
</gene>
<sequence length="560" mass="58436">MSLWVSPLMITLLFLGRARATNDWSIPCLSGQCSYDLQNSTASGSLQLSGSPNAISDLTTAAGWTILDCNSTQVNQDIRVVCTGNTDDCGHLYSGGAENKLVRLPQNCGAMPFARVAKEWTHENQTIPAQVQATIQKRDNSSTSTPTVRGIRLDVNFAAIDPTKNGNVTMFIQGSNAAGGNGNFTVTPAAQRRGLLGDIANDIKGASSSNLACCIALSFSVNKSTSHTVDFDKAFTLFDQSIDCPATGKLPDIKGEVKVAVEPKVHAVVGFGVVAAGTVVPPKVTDFGLFASLDGSLNGTLTLDASASATLDSGKIQIFQVGIPGLDFPGILSIGPSFVVNAQGIATIDTDLKLGVDLAYNINNAKLFFPPGKQSSGGDFAPANTDLTLAATPNVAASGSVEAHIIPSLQFGLDALNGLAKATINLDLDTSAKLTLSLQAGATISTSTTSSSNSNSTNVDTSFGGCVDLSVGLAVTAGADATFLSLFDQSTSVTLFQKDFDLFNKCFGSSANKKRWTSFLPSYPARRHPRDVLARRALKCSTSLASDLTSIVDQVVQAKK</sequence>
<dbReference type="Proteomes" id="UP001055072">
    <property type="component" value="Unassembled WGS sequence"/>
</dbReference>
<accession>A0ACB8UD17</accession>
<evidence type="ECO:0000313" key="2">
    <source>
        <dbReference type="Proteomes" id="UP001055072"/>
    </source>
</evidence>
<keyword evidence="2" id="KW-1185">Reference proteome</keyword>
<name>A0ACB8UD17_9APHY</name>
<evidence type="ECO:0000313" key="1">
    <source>
        <dbReference type="EMBL" id="KAI0092175.1"/>
    </source>
</evidence>
<dbReference type="EMBL" id="MU274904">
    <property type="protein sequence ID" value="KAI0092175.1"/>
    <property type="molecule type" value="Genomic_DNA"/>
</dbReference>
<reference evidence="1" key="1">
    <citation type="journal article" date="2021" name="Environ. Microbiol.">
        <title>Gene family expansions and transcriptome signatures uncover fungal adaptations to wood decay.</title>
        <authorList>
            <person name="Hage H."/>
            <person name="Miyauchi S."/>
            <person name="Viragh M."/>
            <person name="Drula E."/>
            <person name="Min B."/>
            <person name="Chaduli D."/>
            <person name="Navarro D."/>
            <person name="Favel A."/>
            <person name="Norest M."/>
            <person name="Lesage-Meessen L."/>
            <person name="Balint B."/>
            <person name="Merenyi Z."/>
            <person name="de Eugenio L."/>
            <person name="Morin E."/>
            <person name="Martinez A.T."/>
            <person name="Baldrian P."/>
            <person name="Stursova M."/>
            <person name="Martinez M.J."/>
            <person name="Novotny C."/>
            <person name="Magnuson J.K."/>
            <person name="Spatafora J.W."/>
            <person name="Maurice S."/>
            <person name="Pangilinan J."/>
            <person name="Andreopoulos W."/>
            <person name="LaButti K."/>
            <person name="Hundley H."/>
            <person name="Na H."/>
            <person name="Kuo A."/>
            <person name="Barry K."/>
            <person name="Lipzen A."/>
            <person name="Henrissat B."/>
            <person name="Riley R."/>
            <person name="Ahrendt S."/>
            <person name="Nagy L.G."/>
            <person name="Grigoriev I.V."/>
            <person name="Martin F."/>
            <person name="Rosso M.N."/>
        </authorList>
    </citation>
    <scope>NUCLEOTIDE SEQUENCE</scope>
    <source>
        <strain evidence="1">CBS 384.51</strain>
    </source>
</reference>
<proteinExistence type="predicted"/>